<protein>
    <recommendedName>
        <fullName evidence="6">Acetylhydrolase</fullName>
    </recommendedName>
</protein>
<keyword evidence="2" id="KW-0442">Lipid degradation</keyword>
<dbReference type="EMBL" id="BONW01000034">
    <property type="protein sequence ID" value="GIG91150.1"/>
    <property type="molecule type" value="Genomic_DNA"/>
</dbReference>
<sequence>MSRPPSRVAFAVLLAVLVGSGVVAVLNVSADADATTRGIRARELARFTATLPEPTGPYPVGTVAWQIDGTGRPDPWRPGQDRDLTVQLWYPAQDRGESAPWAHPNVARQAARRYGFAAESLVALRGHATEEAPVRRDAGVLPVLVFSPGDGGNRTDNTALTEELASHGYLVVAVDHLGDALEGSSPDGQLVGRTKPELPEDISREELTGPAVVAQVEVRVADVRAVLDALGRVAGTGPSGAPATAEHIGVRGPVPVGLAGRIDLGRTGVLGHSLGGATAAGAAYADGRVRAGVNLDGLVAGPVAVEGLDRPFLVLRQPSHTTRIDPSWETFLPALRGWHRVVTVAGSGHYSFADLGLWARAGGVDLRTSEETYRFNFGAGDNGRATELTRALLVGFFDAWLRDRPVPAVLGGPDPQYPELTFG</sequence>
<dbReference type="SUPFAM" id="SSF53474">
    <property type="entry name" value="alpha/beta-Hydrolases"/>
    <property type="match status" value="1"/>
</dbReference>
<dbReference type="PANTHER" id="PTHR10272:SF0">
    <property type="entry name" value="PLATELET-ACTIVATING FACTOR ACETYLHYDROLASE"/>
    <property type="match status" value="1"/>
</dbReference>
<dbReference type="Gene3D" id="3.40.50.1820">
    <property type="entry name" value="alpha/beta hydrolase"/>
    <property type="match status" value="1"/>
</dbReference>
<evidence type="ECO:0000313" key="5">
    <source>
        <dbReference type="Proteomes" id="UP000646749"/>
    </source>
</evidence>
<dbReference type="InterPro" id="IPR029058">
    <property type="entry name" value="AB_hydrolase_fold"/>
</dbReference>
<evidence type="ECO:0000313" key="4">
    <source>
        <dbReference type="EMBL" id="GIG91150.1"/>
    </source>
</evidence>
<dbReference type="PANTHER" id="PTHR10272">
    <property type="entry name" value="PLATELET-ACTIVATING FACTOR ACETYLHYDROLASE"/>
    <property type="match status" value="1"/>
</dbReference>
<evidence type="ECO:0000256" key="2">
    <source>
        <dbReference type="ARBA" id="ARBA00022963"/>
    </source>
</evidence>
<evidence type="ECO:0000256" key="3">
    <source>
        <dbReference type="ARBA" id="ARBA00023098"/>
    </source>
</evidence>
<dbReference type="Proteomes" id="UP000646749">
    <property type="component" value="Unassembled WGS sequence"/>
</dbReference>
<comment type="caution">
    <text evidence="4">The sequence shown here is derived from an EMBL/GenBank/DDBJ whole genome shotgun (WGS) entry which is preliminary data.</text>
</comment>
<gene>
    <name evidence="4" type="ORF">Pen02_60860</name>
</gene>
<keyword evidence="3" id="KW-0443">Lipid metabolism</keyword>
<reference evidence="4 5" key="1">
    <citation type="submission" date="2021-01" db="EMBL/GenBank/DDBJ databases">
        <title>Whole genome shotgun sequence of Plantactinospora endophytica NBRC 110450.</title>
        <authorList>
            <person name="Komaki H."/>
            <person name="Tamura T."/>
        </authorList>
    </citation>
    <scope>NUCLEOTIDE SEQUENCE [LARGE SCALE GENOMIC DNA]</scope>
    <source>
        <strain evidence="4 5">NBRC 110450</strain>
    </source>
</reference>
<accession>A0ABQ4E8U0</accession>
<name>A0ABQ4E8U0_9ACTN</name>
<proteinExistence type="predicted"/>
<dbReference type="RefSeq" id="WP_203869549.1">
    <property type="nucleotide sequence ID" value="NZ_BONW01000034.1"/>
</dbReference>
<evidence type="ECO:0000256" key="1">
    <source>
        <dbReference type="ARBA" id="ARBA00022801"/>
    </source>
</evidence>
<keyword evidence="1" id="KW-0378">Hydrolase</keyword>
<evidence type="ECO:0008006" key="6">
    <source>
        <dbReference type="Google" id="ProtNLM"/>
    </source>
</evidence>
<dbReference type="Pfam" id="PF03403">
    <property type="entry name" value="PAF-AH_p_II"/>
    <property type="match status" value="1"/>
</dbReference>
<keyword evidence="5" id="KW-1185">Reference proteome</keyword>
<organism evidence="4 5">
    <name type="scientific">Plantactinospora endophytica</name>
    <dbReference type="NCBI Taxonomy" id="673535"/>
    <lineage>
        <taxon>Bacteria</taxon>
        <taxon>Bacillati</taxon>
        <taxon>Actinomycetota</taxon>
        <taxon>Actinomycetes</taxon>
        <taxon>Micromonosporales</taxon>
        <taxon>Micromonosporaceae</taxon>
        <taxon>Plantactinospora</taxon>
    </lineage>
</organism>